<dbReference type="EC" id="2.7.7.18" evidence="4"/>
<protein>
    <submittedName>
        <fullName evidence="4">Nicotinate-nicotinamide nucleotide adenylyltransferase</fullName>
        <ecNumber evidence="4">2.7.7.18</ecNumber>
    </submittedName>
</protein>
<accession>A0A9X2B5S3</accession>
<dbReference type="PANTHER" id="PTHR21342">
    <property type="entry name" value="PHOSPHOPANTETHEINE ADENYLYLTRANSFERASE"/>
    <property type="match status" value="1"/>
</dbReference>
<dbReference type="NCBIfam" id="TIGR00125">
    <property type="entry name" value="cyt_tran_rel"/>
    <property type="match status" value="1"/>
</dbReference>
<dbReference type="RefSeq" id="WP_241570603.1">
    <property type="nucleotide sequence ID" value="NZ_JAKUML010000004.1"/>
</dbReference>
<keyword evidence="5" id="KW-1185">Reference proteome</keyword>
<keyword evidence="2 4" id="KW-0548">Nucleotidyltransferase</keyword>
<dbReference type="InterPro" id="IPR004821">
    <property type="entry name" value="Cyt_trans-like"/>
</dbReference>
<name>A0A9X2B5S3_9GAMM</name>
<sequence>MSHEFKAFDYLVFIGRFQPFHIAHREVIDIALEQAEQVILVLGSAQDERSIKNPFSITERQQMILSSFDEATRKRIQFVPIIDLYNDEKWVKAVKDGVNDFIAQHHQNENKIERKTGLIGHFKDDSSYYLALFPEWQLVELENLKNQLSATPLRAKYYQGEIDQDHLSAEVQEFLIEFQNSEWYPLLQDAFQQQDDSPVILPDESV</sequence>
<evidence type="ECO:0000259" key="3">
    <source>
        <dbReference type="Pfam" id="PF01467"/>
    </source>
</evidence>
<dbReference type="NCBIfam" id="NF010365">
    <property type="entry name" value="PRK13793.1"/>
    <property type="match status" value="1"/>
</dbReference>
<evidence type="ECO:0000256" key="2">
    <source>
        <dbReference type="ARBA" id="ARBA00022695"/>
    </source>
</evidence>
<dbReference type="Gene3D" id="3.40.50.620">
    <property type="entry name" value="HUPs"/>
    <property type="match status" value="1"/>
</dbReference>
<comment type="caution">
    <text evidence="4">The sequence shown here is derived from an EMBL/GenBank/DDBJ whole genome shotgun (WGS) entry which is preliminary data.</text>
</comment>
<dbReference type="PANTHER" id="PTHR21342:SF0">
    <property type="entry name" value="BIFUNCTIONAL NMN ADENYLYLTRANSFERASE_NUDIX HYDROLASE"/>
    <property type="match status" value="1"/>
</dbReference>
<gene>
    <name evidence="4" type="ORF">MKI79_03065</name>
</gene>
<evidence type="ECO:0000313" key="4">
    <source>
        <dbReference type="EMBL" id="MCJ8145898.1"/>
    </source>
</evidence>
<keyword evidence="1 4" id="KW-0808">Transferase</keyword>
<feature type="domain" description="Cytidyltransferase-like" evidence="3">
    <location>
        <begin position="12"/>
        <end position="67"/>
    </location>
</feature>
<dbReference type="Pfam" id="PF01467">
    <property type="entry name" value="CTP_transf_like"/>
    <property type="match status" value="1"/>
</dbReference>
<evidence type="ECO:0000313" key="5">
    <source>
        <dbReference type="Proteomes" id="UP001139701"/>
    </source>
</evidence>
<proteinExistence type="predicted"/>
<evidence type="ECO:0000256" key="1">
    <source>
        <dbReference type="ARBA" id="ARBA00022679"/>
    </source>
</evidence>
<dbReference type="EMBL" id="JAKUML010000004">
    <property type="protein sequence ID" value="MCJ8145898.1"/>
    <property type="molecule type" value="Genomic_DNA"/>
</dbReference>
<dbReference type="AlphaFoldDB" id="A0A9X2B5S3"/>
<dbReference type="InterPro" id="IPR014729">
    <property type="entry name" value="Rossmann-like_a/b/a_fold"/>
</dbReference>
<dbReference type="SUPFAM" id="SSF52374">
    <property type="entry name" value="Nucleotidylyl transferase"/>
    <property type="match status" value="1"/>
</dbReference>
<organism evidence="4 5">
    <name type="scientific">Acinetobacter sedimenti</name>
    <dbReference type="NCBI Taxonomy" id="2919922"/>
    <lineage>
        <taxon>Bacteria</taxon>
        <taxon>Pseudomonadati</taxon>
        <taxon>Pseudomonadota</taxon>
        <taxon>Gammaproteobacteria</taxon>
        <taxon>Moraxellales</taxon>
        <taxon>Moraxellaceae</taxon>
        <taxon>Acinetobacter</taxon>
    </lineage>
</organism>
<dbReference type="GO" id="GO:0004515">
    <property type="term" value="F:nicotinate-nucleotide adenylyltransferase activity"/>
    <property type="evidence" value="ECO:0007669"/>
    <property type="project" value="UniProtKB-EC"/>
</dbReference>
<dbReference type="Proteomes" id="UP001139701">
    <property type="component" value="Unassembled WGS sequence"/>
</dbReference>
<reference evidence="4" key="1">
    <citation type="submission" date="2022-02" db="EMBL/GenBank/DDBJ databases">
        <title>Acinetobacter A3.8 sp. nov., isolated from Sediment (Zhairuo Island).</title>
        <authorList>
            <person name="Zheng K."/>
        </authorList>
    </citation>
    <scope>NUCLEOTIDE SEQUENCE</scope>
    <source>
        <strain evidence="4">A3.8</strain>
    </source>
</reference>